<feature type="compositionally biased region" description="Basic and acidic residues" evidence="4">
    <location>
        <begin position="1023"/>
        <end position="1051"/>
    </location>
</feature>
<dbReference type="OMA" id="GEWHGPW"/>
<dbReference type="PANTHER" id="PTHR10183:SF425">
    <property type="entry name" value="CALPAIN-5"/>
    <property type="match status" value="1"/>
</dbReference>
<dbReference type="VEuPathDB" id="FungiDB:LEMA_P082770.1"/>
<evidence type="ECO:0000256" key="3">
    <source>
        <dbReference type="PROSITE-ProRule" id="PRU00239"/>
    </source>
</evidence>
<dbReference type="PROSITE" id="PS00139">
    <property type="entry name" value="THIOL_PROTEASE_CYS"/>
    <property type="match status" value="1"/>
</dbReference>
<evidence type="ECO:0000313" key="6">
    <source>
        <dbReference type="EMBL" id="CBX99038.1"/>
    </source>
</evidence>
<keyword evidence="3" id="KW-0378">Hydrolase</keyword>
<keyword evidence="3" id="KW-0645">Protease</keyword>
<gene>
    <name evidence="6" type="ORF">LEMA_P082770.1</name>
</gene>
<evidence type="ECO:0000256" key="4">
    <source>
        <dbReference type="SAM" id="MobiDB-lite"/>
    </source>
</evidence>
<dbReference type="AlphaFoldDB" id="E5A5Z3"/>
<feature type="region of interest" description="Disordered" evidence="4">
    <location>
        <begin position="888"/>
        <end position="1064"/>
    </location>
</feature>
<feature type="active site" evidence="2 3">
    <location>
        <position position="632"/>
    </location>
</feature>
<dbReference type="Pfam" id="PF00648">
    <property type="entry name" value="Peptidase_C2"/>
    <property type="match status" value="1"/>
</dbReference>
<feature type="active site" evidence="2 3">
    <location>
        <position position="607"/>
    </location>
</feature>
<dbReference type="SMART" id="SM00230">
    <property type="entry name" value="CysPc"/>
    <property type="match status" value="1"/>
</dbReference>
<feature type="region of interest" description="Disordered" evidence="4">
    <location>
        <begin position="1"/>
        <end position="40"/>
    </location>
</feature>
<feature type="compositionally biased region" description="Basic and acidic residues" evidence="4">
    <location>
        <begin position="888"/>
        <end position="902"/>
    </location>
</feature>
<dbReference type="GO" id="GO:0006508">
    <property type="term" value="P:proteolysis"/>
    <property type="evidence" value="ECO:0007669"/>
    <property type="project" value="UniProtKB-KW"/>
</dbReference>
<feature type="compositionally biased region" description="Basic and acidic residues" evidence="4">
    <location>
        <begin position="849"/>
        <end position="875"/>
    </location>
</feature>
<keyword evidence="3" id="KW-0788">Thiol protease</keyword>
<dbReference type="CDD" id="cd00044">
    <property type="entry name" value="CysPc"/>
    <property type="match status" value="1"/>
</dbReference>
<name>E5A5Z3_LEPMJ</name>
<feature type="compositionally biased region" description="Basic and acidic residues" evidence="4">
    <location>
        <begin position="937"/>
        <end position="955"/>
    </location>
</feature>
<evidence type="ECO:0000313" key="7">
    <source>
        <dbReference type="Proteomes" id="UP000002668"/>
    </source>
</evidence>
<dbReference type="InterPro" id="IPR000169">
    <property type="entry name" value="Pept_cys_AS"/>
</dbReference>
<protein>
    <recommendedName>
        <fullName evidence="5">Calpain catalytic domain-containing protein</fullName>
    </recommendedName>
</protein>
<dbReference type="Gene3D" id="3.90.70.10">
    <property type="entry name" value="Cysteine proteinases"/>
    <property type="match status" value="1"/>
</dbReference>
<comment type="similarity">
    <text evidence="1">Belongs to the peptidase C2 family.</text>
</comment>
<dbReference type="HOGENOM" id="CLU_006072_1_2_1"/>
<reference evidence="7" key="1">
    <citation type="journal article" date="2011" name="Nat. Commun.">
        <title>Effector diversification within compartments of the Leptosphaeria maculans genome affected by Repeat-Induced Point mutations.</title>
        <authorList>
            <person name="Rouxel T."/>
            <person name="Grandaubert J."/>
            <person name="Hane J.K."/>
            <person name="Hoede C."/>
            <person name="van de Wouw A.P."/>
            <person name="Couloux A."/>
            <person name="Dominguez V."/>
            <person name="Anthouard V."/>
            <person name="Bally P."/>
            <person name="Bourras S."/>
            <person name="Cozijnsen A.J."/>
            <person name="Ciuffetti L.M."/>
            <person name="Degrave A."/>
            <person name="Dilmaghani A."/>
            <person name="Duret L."/>
            <person name="Fudal I."/>
            <person name="Goodwin S.B."/>
            <person name="Gout L."/>
            <person name="Glaser N."/>
            <person name="Linglin J."/>
            <person name="Kema G.H.J."/>
            <person name="Lapalu N."/>
            <person name="Lawrence C.B."/>
            <person name="May K."/>
            <person name="Meyer M."/>
            <person name="Ollivier B."/>
            <person name="Poulain J."/>
            <person name="Schoch C.L."/>
            <person name="Simon A."/>
            <person name="Spatafora J.W."/>
            <person name="Stachowiak A."/>
            <person name="Turgeon B.G."/>
            <person name="Tyler B.M."/>
            <person name="Vincent D."/>
            <person name="Weissenbach J."/>
            <person name="Amselem J."/>
            <person name="Quesneville H."/>
            <person name="Oliver R.P."/>
            <person name="Wincker P."/>
            <person name="Balesdent M.-H."/>
            <person name="Howlett B.J."/>
        </authorList>
    </citation>
    <scope>NUCLEOTIDE SEQUENCE [LARGE SCALE GENOMIC DNA]</scope>
    <source>
        <strain evidence="7">JN3 / isolate v23.1.3 / race Av1-4-5-6-7-8</strain>
    </source>
</reference>
<feature type="compositionally biased region" description="Basic and acidic residues" evidence="4">
    <location>
        <begin position="963"/>
        <end position="974"/>
    </location>
</feature>
<dbReference type="InterPro" id="IPR001300">
    <property type="entry name" value="Peptidase_C2_calpain_cat"/>
</dbReference>
<dbReference type="PANTHER" id="PTHR10183">
    <property type="entry name" value="CALPAIN"/>
    <property type="match status" value="1"/>
</dbReference>
<dbReference type="EMBL" id="FP929135">
    <property type="protein sequence ID" value="CBX99038.1"/>
    <property type="molecule type" value="Genomic_DNA"/>
</dbReference>
<evidence type="ECO:0000259" key="5">
    <source>
        <dbReference type="PROSITE" id="PS50203"/>
    </source>
</evidence>
<dbReference type="InParanoid" id="E5A5Z3"/>
<feature type="active site" evidence="2 3">
    <location>
        <position position="427"/>
    </location>
</feature>
<keyword evidence="7" id="KW-1185">Reference proteome</keyword>
<dbReference type="InterPro" id="IPR022684">
    <property type="entry name" value="Calpain_cysteine_protease"/>
</dbReference>
<sequence>MFRRSLSRQTTRRVVGTPSTHGFSTPSNCTADFTNQSTPHDTRTIGSALVRKPRSAKQRCSTAVGTEDGSSFQLFPAKKQTYAGSRFVGGSNDHQRLMDSIRPEYATMRRAHFSKGLHCVGCDESGESTAAGGSVNQRWYLLGVLHKLACERQVWTVCSPIEGGFLVRQLADALADDPRCMWERRYGHGAMPSQPPACRSVVRGTSGSNEIATVLPQLPITCSKANMGSVSGENTISAPQAAINEFWENLITKRPAKVTKIFPSSLYAHLLPPPRKSETATGENAAESYQAAANECRARVKRIVRECHRTNEKFEDADFDIGDLEDKNCLEGLMHWYNEPSTTTAASMSTSRLGSALSTLIQSDVLLQNAATFDLVTAAKLLNGNQSTNDDSGPGSVHRLDWIFEKPQFEIDGFSSSDVVQGSNGDCWLIAAIASICSNPELINKVCVEHDAECGVYGFVFYRDGEWIWTVVDDNLYLKHKDFDAYGDMYDPTGCKEAKYRQNHQTGSTALYFASCADENETWLPLLEKAYAKVHGDYDAISGGWSGEAIEDLTGGVTTKIMTDRVLSKDRLWNEMLQVNQQFLFSASSPSSYGDDSDARRGLALSHAYSILKAVDADGEDGKRQRLVLIRNPWGKRANAGMGEWTGPWSDGSAEWTPYWMNKLGHKFGNDGLFWMSYEDMLNRFNLLDRTRLFDADWTVVQHWTSVSVAWVTGYLNTKFSVQIKRAGPTVFVLCQLDDRYFRGLNGKYDFNLHFILQEKDAPNGEYIVRARGAWFGNRSISAEVHLEAGTYEVLPKIEASRDADAPDVHDVVTKVAHRNPQKLRQIGLNYDIANAKGVLEESEDEKEKEERKRKEAAEKKQKEKEAEEREREDFEAWKRGEKADYEAWKRQKIREEKRRSTQEPVSEIPQHAEVKAAVVEETSPSLSTSKSVSHKPSLEHDQQALLTDVEKGDAQETSELSIRPKDAAADADMKMSSIMEPKVQISPASDENDEPINEQPNRDDSDTIQPPPRAPLSATSRMTEHDGRDQGLLDEHRDERSVCAAEENRPARPRAAQGAVDKEEARPWNAVCVLGLRVYSQDSEVSIRLVKPRDVEQGAILDVDGDTAAGATM</sequence>
<dbReference type="InterPro" id="IPR038765">
    <property type="entry name" value="Papain-like_cys_pep_sf"/>
</dbReference>
<evidence type="ECO:0000256" key="2">
    <source>
        <dbReference type="PIRSR" id="PIRSR622684-1"/>
    </source>
</evidence>
<dbReference type="eggNOG" id="KOG0045">
    <property type="taxonomic scope" value="Eukaryota"/>
</dbReference>
<feature type="domain" description="Calpain catalytic" evidence="5">
    <location>
        <begin position="399"/>
        <end position="694"/>
    </location>
</feature>
<organism evidence="6 7">
    <name type="scientific">Leptosphaeria maculans (strain JN3 / isolate v23.1.3 / race Av1-4-5-6-7-8)</name>
    <name type="common">Blackleg fungus</name>
    <name type="synonym">Phoma lingam</name>
    <dbReference type="NCBI Taxonomy" id="985895"/>
    <lineage>
        <taxon>Eukaryota</taxon>
        <taxon>Fungi</taxon>
        <taxon>Dikarya</taxon>
        <taxon>Ascomycota</taxon>
        <taxon>Pezizomycotina</taxon>
        <taxon>Dothideomycetes</taxon>
        <taxon>Pleosporomycetidae</taxon>
        <taxon>Pleosporales</taxon>
        <taxon>Pleosporineae</taxon>
        <taxon>Leptosphaeriaceae</taxon>
        <taxon>Plenodomus</taxon>
        <taxon>Plenodomus lingam/Leptosphaeria maculans species complex</taxon>
    </lineage>
</organism>
<accession>E5A5Z3</accession>
<evidence type="ECO:0000256" key="1">
    <source>
        <dbReference type="ARBA" id="ARBA00007623"/>
    </source>
</evidence>
<dbReference type="OrthoDB" id="424753at2759"/>
<feature type="compositionally biased region" description="Polar residues" evidence="4">
    <location>
        <begin position="17"/>
        <end position="39"/>
    </location>
</feature>
<dbReference type="STRING" id="985895.E5A5Z3"/>
<proteinExistence type="inferred from homology"/>
<dbReference type="SUPFAM" id="SSF54001">
    <property type="entry name" value="Cysteine proteinases"/>
    <property type="match status" value="1"/>
</dbReference>
<feature type="compositionally biased region" description="Low complexity" evidence="4">
    <location>
        <begin position="923"/>
        <end position="936"/>
    </location>
</feature>
<feature type="region of interest" description="Disordered" evidence="4">
    <location>
        <begin position="840"/>
        <end position="875"/>
    </location>
</feature>
<dbReference type="PROSITE" id="PS50203">
    <property type="entry name" value="CALPAIN_CAT"/>
    <property type="match status" value="1"/>
</dbReference>
<dbReference type="GO" id="GO:0004198">
    <property type="term" value="F:calcium-dependent cysteine-type endopeptidase activity"/>
    <property type="evidence" value="ECO:0007669"/>
    <property type="project" value="InterPro"/>
</dbReference>
<dbReference type="Proteomes" id="UP000002668">
    <property type="component" value="Genome"/>
</dbReference>